<dbReference type="AlphaFoldDB" id="A0A1Q6F5F6"/>
<comment type="caution">
    <text evidence="2">The sequence shown here is derived from an EMBL/GenBank/DDBJ whole genome shotgun (WGS) entry which is preliminary data.</text>
</comment>
<dbReference type="InterPro" id="IPR018247">
    <property type="entry name" value="EF_Hand_1_Ca_BS"/>
</dbReference>
<dbReference type="PROSITE" id="PS00018">
    <property type="entry name" value="EF_HAND_1"/>
    <property type="match status" value="1"/>
</dbReference>
<accession>A0A1Q6F5F6</accession>
<gene>
    <name evidence="2" type="ORF">BHV66_07345</name>
</gene>
<dbReference type="STRING" id="28117.BHV66_07345"/>
<evidence type="ECO:0000259" key="1">
    <source>
        <dbReference type="Pfam" id="PF18942"/>
    </source>
</evidence>
<dbReference type="EMBL" id="MNQH01000031">
    <property type="protein sequence ID" value="OKY93892.1"/>
    <property type="molecule type" value="Genomic_DNA"/>
</dbReference>
<evidence type="ECO:0000313" key="2">
    <source>
        <dbReference type="EMBL" id="OKY93892.1"/>
    </source>
</evidence>
<reference evidence="2 3" key="1">
    <citation type="journal article" date="2016" name="Nat. Biotechnol.">
        <title>Measurement of bacterial replication rates in microbial communities.</title>
        <authorList>
            <person name="Brown C.T."/>
            <person name="Olm M.R."/>
            <person name="Thomas B.C."/>
            <person name="Banfield J.F."/>
        </authorList>
    </citation>
    <scope>NUCLEOTIDE SEQUENCE [LARGE SCALE GENOMIC DNA]</scope>
    <source>
        <strain evidence="2">CAG:67_53_122</strain>
    </source>
</reference>
<evidence type="ECO:0000313" key="3">
    <source>
        <dbReference type="Proteomes" id="UP000187417"/>
    </source>
</evidence>
<dbReference type="Pfam" id="PF18942">
    <property type="entry name" value="DUF5689"/>
    <property type="match status" value="1"/>
</dbReference>
<organism evidence="2 3">
    <name type="scientific">Alistipes putredinis</name>
    <dbReference type="NCBI Taxonomy" id="28117"/>
    <lineage>
        <taxon>Bacteria</taxon>
        <taxon>Pseudomonadati</taxon>
        <taxon>Bacteroidota</taxon>
        <taxon>Bacteroidia</taxon>
        <taxon>Bacteroidales</taxon>
        <taxon>Rikenellaceae</taxon>
        <taxon>Alistipes</taxon>
    </lineage>
</organism>
<protein>
    <recommendedName>
        <fullName evidence="1">DUF5689 domain-containing protein</fullName>
    </recommendedName>
</protein>
<dbReference type="InterPro" id="IPR043744">
    <property type="entry name" value="DUF5689"/>
</dbReference>
<dbReference type="PROSITE" id="PS51257">
    <property type="entry name" value="PROKAR_LIPOPROTEIN"/>
    <property type="match status" value="1"/>
</dbReference>
<feature type="domain" description="DUF5689" evidence="1">
    <location>
        <begin position="42"/>
        <end position="326"/>
    </location>
</feature>
<proteinExistence type="predicted"/>
<dbReference type="RefSeq" id="WP_004327800.1">
    <property type="nucleotide sequence ID" value="NZ_BAAFKT010000006.1"/>
</dbReference>
<dbReference type="Proteomes" id="UP000187417">
    <property type="component" value="Unassembled WGS sequence"/>
</dbReference>
<sequence>MNRIATIFLAVTASLFFVGCYNDFDTPAPAKVWTDADFSDSKIISIKELKDIFEEAYPGTSGIGQSLTITDDLVIRGKVISSDQAGNVYKSMYLYDESCQSAIEIKVTSGYYITYAPGRLVYIRLQGLVLGNYRTMLSVGVASTNSDYANGNMEDRNTLEEHVKLGELIGLTAADTLVVTPASYSTLTDESLGRLIRFEGLESKFGKAGWGYKNTFPNYFANSTSYDVNSPGWTDINDWATWATKRVDELTHESTFYYGSAWFTYGDINTLAGNYVVRSSGYCRFRDEKIPADGSVVNITAIYTKFSQGSDATAAYQLLLNKASDVVVTSK</sequence>
<dbReference type="GeneID" id="73802345"/>
<name>A0A1Q6F5F6_9BACT</name>